<feature type="domain" description="YdhG-like" evidence="1">
    <location>
        <begin position="3"/>
        <end position="71"/>
    </location>
</feature>
<protein>
    <recommendedName>
        <fullName evidence="1">YdhG-like domain-containing protein</fullName>
    </recommendedName>
</protein>
<dbReference type="Proteomes" id="UP000019102">
    <property type="component" value="Unassembled WGS sequence"/>
</dbReference>
<accession>W4VK47</accession>
<reference evidence="2 3" key="1">
    <citation type="journal article" date="2014" name="Genome Announc.">
        <title>Draft Genome Sequence of the Boron-Tolerant and Moderately Halotolerant Bacterium Gracilibacillus boraciitolerans JCM 21714T.</title>
        <authorList>
            <person name="Ahmed I."/>
            <person name="Oshima K."/>
            <person name="Suda W."/>
            <person name="Kitamura K."/>
            <person name="Iida T."/>
            <person name="Ohmori Y."/>
            <person name="Fujiwara T."/>
            <person name="Hattori M."/>
            <person name="Ohkuma M."/>
        </authorList>
    </citation>
    <scope>NUCLEOTIDE SEQUENCE [LARGE SCALE GENOMIC DNA]</scope>
    <source>
        <strain evidence="2 3">JCM 21714</strain>
    </source>
</reference>
<evidence type="ECO:0000313" key="3">
    <source>
        <dbReference type="Proteomes" id="UP000019102"/>
    </source>
</evidence>
<dbReference type="STRING" id="1298598.JCM21714_2252"/>
<evidence type="ECO:0000313" key="2">
    <source>
        <dbReference type="EMBL" id="GAE93198.1"/>
    </source>
</evidence>
<name>W4VK47_9BACI</name>
<gene>
    <name evidence="2" type="ORF">JCM21714_2252</name>
</gene>
<sequence>MGGVPSYSIHKNICYLQSSKNHVNLGFYQGAQLEDTYNLLGGTGTQLRHIRVKKLEDIDEYLMQSYIKKAIILDQS</sequence>
<dbReference type="InterPro" id="IPR014922">
    <property type="entry name" value="YdhG-like"/>
</dbReference>
<evidence type="ECO:0000259" key="1">
    <source>
        <dbReference type="Pfam" id="PF08818"/>
    </source>
</evidence>
<dbReference type="eggNOG" id="COG5649">
    <property type="taxonomic scope" value="Bacteria"/>
</dbReference>
<dbReference type="OrthoDB" id="9811812at2"/>
<comment type="caution">
    <text evidence="2">The sequence shown here is derived from an EMBL/GenBank/DDBJ whole genome shotgun (WGS) entry which is preliminary data.</text>
</comment>
<keyword evidence="3" id="KW-1185">Reference proteome</keyword>
<dbReference type="SUPFAM" id="SSF159888">
    <property type="entry name" value="YdhG-like"/>
    <property type="match status" value="1"/>
</dbReference>
<proteinExistence type="predicted"/>
<dbReference type="EMBL" id="BAVS01000010">
    <property type="protein sequence ID" value="GAE93198.1"/>
    <property type="molecule type" value="Genomic_DNA"/>
</dbReference>
<dbReference type="RefSeq" id="WP_084040643.1">
    <property type="nucleotide sequence ID" value="NZ_BAVS01000010.1"/>
</dbReference>
<dbReference type="Pfam" id="PF08818">
    <property type="entry name" value="DUF1801"/>
    <property type="match status" value="1"/>
</dbReference>
<dbReference type="AlphaFoldDB" id="W4VK47"/>
<organism evidence="2 3">
    <name type="scientific">Gracilibacillus boraciitolerans JCM 21714</name>
    <dbReference type="NCBI Taxonomy" id="1298598"/>
    <lineage>
        <taxon>Bacteria</taxon>
        <taxon>Bacillati</taxon>
        <taxon>Bacillota</taxon>
        <taxon>Bacilli</taxon>
        <taxon>Bacillales</taxon>
        <taxon>Bacillaceae</taxon>
        <taxon>Gracilibacillus</taxon>
    </lineage>
</organism>